<dbReference type="NCBIfam" id="TIGR01901">
    <property type="entry name" value="adhes_NPXG"/>
    <property type="match status" value="1"/>
</dbReference>
<keyword evidence="1" id="KW-0732">Signal</keyword>
<sequence>MHNRHFALWGLSLILSLASVVKTQAQLIPDNTLGEENSVVTPVNSLKNRIDGGAIRGSNLFHSFKEFNIDDGQSVYFDNPGAVANILTRVTGRNSSSILGKLGVLGNANLFLINPNGIIFGQNASLDISGSFTASTTPNILFDNGWKFSATNSQAPPLLEINLTPGLQYPSNQVHHIQNPLGQDLSQDVNQDTINPNITQGDITNQGNLSVGKDLNLIGRNLNLTGKLDAGRDLKLQASNTLQIRDNLTKPFIASAGNNLLLQGNQSLDIFALNHPDSGLFSGRDLVLKSSAAVLGDAHYFSGGNFKIEQLDGKSGDLESPKDPIIRASGDVSFDSYTGASLHILAGGSVNITGDVTITGADGANGLEETVTLSNGENLEINGKTQPTLDIRAGTTAFGTPGVTGSGGFIPSNPSTGGSPSSSNIVIGGNIKVDSPDGLVFLTNQYNSDSNLSGGNIQLQGDIDTSRDFGNAGDILIDSASELIISNGAEISTTTEGNGQGGDIQLIANDSVAITNSSLLVSSRGLGDAGNISIETGKLTVEGITDAAVISANNDNVGRGGDITLNASESIDMTGSSVLIFTNSTGAGDAGNLNIDTKQLILDDGVTVFSNTDVGGGKGGNININATDSVQLLNGSVLYTKSIGSGEPGDINLTTGQLIIENGAEISSGSITSTAGNINLLDLKSLQLNQNSQISASTVDGEAGDIIINATDSINLLNASGVTSEATGSGTAGELNITTGQFNITDASRASVNSKEIAGDLTVTANSIILDNQAKLTSETDTGVSGNIALQDLKSLQIKGNSLLSATTRNGEAGDITINASDEVTVENNSTIASGALGKGEAGFLSIITDLLTISNNSQATVSSIETGNAGEISIQAADVSLNNLGTISAQTSSGTGGNIILKNLKTLSLSGGSSINATTGGGTAGNIEINATDSIQLENASQLISEALGDGTAGNMKITTGQLTLSDLSQANVSSKGNGSAGSVSIDASDVLLTNQSQIAATTTESGTDGHITLDNLNSLELLNSQISASTINGEAGDIDINAKDSVNISDNSKIISEAIGSGIAGELTINTNQFTMTDNSQANLSSKGNGSAGSILINAGDVNLANQAEISATTESGIGGDIKLENLATLSLSENSSINANTTDGEAGNIEITTTDSIQVENGSKLASESIGNGTAGNITISTNQFVITDNSQANVSSKANGSAGSVFINASDVYLFNQSQIAATTAESGTDGNISLNNLNSLELSNSKISASTMNGEAGDINISATDLVKLSDNSSIASEATSEGKAGELAIATNQLTITNSQANVSSKGAGSAGSVFISANDVNLASQAEISATTESGIGGDIRLENLATLSLSENSSISANTTDGEAGNIEISTTDLIQVENSSRLASESIGDGIAGYITITTNQFRMTDNSQANVSSKGNGSAGSILINASDIFLSNQAEIAAKTTESGTDGNITLNNLNSLELFSSLISASTINGEAGDININATDSVKLSDSSSIASEAKGSGIAGELTIITNQLTMNNSQANVSSQGDGSAGRIYIDATDVNLSQNAKIFATTESGIGGTESSIDDIDGIGAILLNSLNSLSVNNSEISASTENGEAGYININAANSVELIGEGGLSVQASQGGIAGSITVNTNQFTIGDEAKVTVSSPSGQAGNLEITANDLFLDRGRLTAETGIGESAEGANITLTIQDLLRMDNESLISAEAFGTANGGNITINNPEGFVIGLSFENSDISANANEGNGGNIDITTHNIFGLIFREQKTSESDITASSKFGVNGQVTVNQLNVDPSSGLLELPSNLEGTTKIKSGCAAAQGNNFIVSGKGGLPQSPDDLFTGKTTNTELFDLVPNDSQISSNISASNRNINAEEQKNQVPKQNQVLEKNKILEATGLVFDADGNVELVARIPEFNSHHSGIYSVSCKNFSAVSK</sequence>
<dbReference type="InterPro" id="IPR011050">
    <property type="entry name" value="Pectin_lyase_fold/virulence"/>
</dbReference>
<evidence type="ECO:0000256" key="1">
    <source>
        <dbReference type="SAM" id="SignalP"/>
    </source>
</evidence>
<dbReference type="SUPFAM" id="SSF51126">
    <property type="entry name" value="Pectin lyase-like"/>
    <property type="match status" value="2"/>
</dbReference>
<dbReference type="EMBL" id="LMTZ01000104">
    <property type="protein sequence ID" value="KST65762.1"/>
    <property type="molecule type" value="Genomic_DNA"/>
</dbReference>
<feature type="signal peptide" evidence="1">
    <location>
        <begin position="1"/>
        <end position="25"/>
    </location>
</feature>
<dbReference type="RefSeq" id="WP_058183961.1">
    <property type="nucleotide sequence ID" value="NZ_LMTZ01000104.1"/>
</dbReference>
<organism evidence="3 4">
    <name type="scientific">Mastigocoleus testarum BC008</name>
    <dbReference type="NCBI Taxonomy" id="371196"/>
    <lineage>
        <taxon>Bacteria</taxon>
        <taxon>Bacillati</taxon>
        <taxon>Cyanobacteriota</taxon>
        <taxon>Cyanophyceae</taxon>
        <taxon>Nostocales</taxon>
        <taxon>Hapalosiphonaceae</taxon>
        <taxon>Mastigocoleus</taxon>
    </lineage>
</organism>
<protein>
    <recommendedName>
        <fullName evidence="2">Filamentous haemagglutinin FhaB/tRNA nuclease CdiA-like TPS domain-containing protein</fullName>
    </recommendedName>
</protein>
<dbReference type="InterPro" id="IPR012334">
    <property type="entry name" value="Pectin_lyas_fold"/>
</dbReference>
<feature type="chain" id="PRO_5006890123" description="Filamentous haemagglutinin FhaB/tRNA nuclease CdiA-like TPS domain-containing protein" evidence="1">
    <location>
        <begin position="26"/>
        <end position="1936"/>
    </location>
</feature>
<dbReference type="Pfam" id="PF05860">
    <property type="entry name" value="TPS"/>
    <property type="match status" value="1"/>
</dbReference>
<dbReference type="Proteomes" id="UP000053372">
    <property type="component" value="Unassembled WGS sequence"/>
</dbReference>
<evidence type="ECO:0000313" key="3">
    <source>
        <dbReference type="EMBL" id="KST65762.1"/>
    </source>
</evidence>
<keyword evidence="4" id="KW-1185">Reference proteome</keyword>
<proteinExistence type="predicted"/>
<accession>A0A0V7ZN05</accession>
<reference evidence="3 4" key="1">
    <citation type="journal article" date="2015" name="Genome Announc.">
        <title>Draft Genome of the Euendolithic (true boring) Cyanobacterium Mastigocoleus testarum strain BC008.</title>
        <authorList>
            <person name="Guida B.S."/>
            <person name="Garcia-Pichel F."/>
        </authorList>
    </citation>
    <scope>NUCLEOTIDE SEQUENCE [LARGE SCALE GENOMIC DNA]</scope>
    <source>
        <strain evidence="3 4">BC008</strain>
    </source>
</reference>
<evidence type="ECO:0000259" key="2">
    <source>
        <dbReference type="SMART" id="SM00912"/>
    </source>
</evidence>
<dbReference type="SMART" id="SM00912">
    <property type="entry name" value="Haemagg_act"/>
    <property type="match status" value="1"/>
</dbReference>
<gene>
    <name evidence="3" type="ORF">BC008_22555</name>
</gene>
<feature type="domain" description="Filamentous haemagglutinin FhaB/tRNA nuclease CdiA-like TPS" evidence="2">
    <location>
        <begin position="34"/>
        <end position="143"/>
    </location>
</feature>
<comment type="caution">
    <text evidence="3">The sequence shown here is derived from an EMBL/GenBank/DDBJ whole genome shotgun (WGS) entry which is preliminary data.</text>
</comment>
<dbReference type="InterPro" id="IPR008638">
    <property type="entry name" value="FhaB/CdiA-like_TPS"/>
</dbReference>
<name>A0A0V7ZN05_9CYAN</name>
<dbReference type="Gene3D" id="2.160.20.10">
    <property type="entry name" value="Single-stranded right-handed beta-helix, Pectin lyase-like"/>
    <property type="match status" value="8"/>
</dbReference>
<evidence type="ECO:0000313" key="4">
    <source>
        <dbReference type="Proteomes" id="UP000053372"/>
    </source>
</evidence>
<dbReference type="OrthoDB" id="498831at2"/>